<dbReference type="AlphaFoldDB" id="A0AAP3XS16"/>
<protein>
    <submittedName>
        <fullName evidence="2">Uncharacterized protein</fullName>
    </submittedName>
</protein>
<gene>
    <name evidence="2" type="ORF">PZ740_11475</name>
</gene>
<sequence>MSISAAALAMPVAAGGAQAIEVVVLGQVNDAAQSAELSFEGLWGESLAATAAAIGNSAAFNVEGADDAAILDLAQANIASFGGDGDGPQLAAIDLVDIDLSAGTSDGLALTAAAIGNTLSG</sequence>
<organism evidence="2 3">
    <name type="scientific">Marinimicrococcus flavescens</name>
    <dbReference type="NCBI Taxonomy" id="3031815"/>
    <lineage>
        <taxon>Bacteria</taxon>
        <taxon>Pseudomonadati</taxon>
        <taxon>Pseudomonadota</taxon>
        <taxon>Alphaproteobacteria</taxon>
        <taxon>Geminicoccales</taxon>
        <taxon>Geminicoccaceae</taxon>
        <taxon>Marinimicrococcus</taxon>
    </lineage>
</organism>
<name>A0AAP3XS16_9PROT</name>
<proteinExistence type="predicted"/>
<reference evidence="2 3" key="1">
    <citation type="submission" date="2023-03" db="EMBL/GenBank/DDBJ databases">
        <title>YIM 152171 draft genome.</title>
        <authorList>
            <person name="Yang Z."/>
        </authorList>
    </citation>
    <scope>NUCLEOTIDE SEQUENCE [LARGE SCALE GENOMIC DNA]</scope>
    <source>
        <strain evidence="2 3">YIM 152171</strain>
    </source>
</reference>
<evidence type="ECO:0000313" key="3">
    <source>
        <dbReference type="Proteomes" id="UP001301140"/>
    </source>
</evidence>
<feature type="signal peptide" evidence="1">
    <location>
        <begin position="1"/>
        <end position="19"/>
    </location>
</feature>
<comment type="caution">
    <text evidence="2">The sequence shown here is derived from an EMBL/GenBank/DDBJ whole genome shotgun (WGS) entry which is preliminary data.</text>
</comment>
<dbReference type="Proteomes" id="UP001301140">
    <property type="component" value="Unassembled WGS sequence"/>
</dbReference>
<evidence type="ECO:0000313" key="2">
    <source>
        <dbReference type="EMBL" id="MDF1586998.1"/>
    </source>
</evidence>
<accession>A0AAP3XS16</accession>
<keyword evidence="3" id="KW-1185">Reference proteome</keyword>
<dbReference type="RefSeq" id="WP_327789419.1">
    <property type="nucleotide sequence ID" value="NZ_JARGEQ010000102.1"/>
</dbReference>
<feature type="chain" id="PRO_5043031701" evidence="1">
    <location>
        <begin position="20"/>
        <end position="121"/>
    </location>
</feature>
<feature type="non-terminal residue" evidence="2">
    <location>
        <position position="121"/>
    </location>
</feature>
<evidence type="ECO:0000256" key="1">
    <source>
        <dbReference type="SAM" id="SignalP"/>
    </source>
</evidence>
<dbReference type="EMBL" id="JARGEQ010000102">
    <property type="protein sequence ID" value="MDF1586998.1"/>
    <property type="molecule type" value="Genomic_DNA"/>
</dbReference>
<keyword evidence="1" id="KW-0732">Signal</keyword>